<dbReference type="PANTHER" id="PTHR33116">
    <property type="entry name" value="REVERSE TRANSCRIPTASE ZINC-BINDING DOMAIN-CONTAINING PROTEIN-RELATED-RELATED"/>
    <property type="match status" value="1"/>
</dbReference>
<sequence>MPVFVMSCFKLFKSFCTEINRLLVRFWWGTRDGEFKVHWKKWKEMATNKDQGGMGFRNIQLFNEALLAKQLWRILSHPNLLVSKVLKAKYFANASPFDATPKGSSWFWNSVTSVKYLLEVGLRKRVSDGRTIHIWKDRWIPGNTDGRVNSNPPEDCQLMMVEQLIHGVSWNSELLTANFNQLNIL</sequence>
<proteinExistence type="predicted"/>
<gene>
    <name evidence="1" type="ORF">ACH5RR_020844</name>
</gene>
<organism evidence="1 2">
    <name type="scientific">Cinchona calisaya</name>
    <dbReference type="NCBI Taxonomy" id="153742"/>
    <lineage>
        <taxon>Eukaryota</taxon>
        <taxon>Viridiplantae</taxon>
        <taxon>Streptophyta</taxon>
        <taxon>Embryophyta</taxon>
        <taxon>Tracheophyta</taxon>
        <taxon>Spermatophyta</taxon>
        <taxon>Magnoliopsida</taxon>
        <taxon>eudicotyledons</taxon>
        <taxon>Gunneridae</taxon>
        <taxon>Pentapetalae</taxon>
        <taxon>asterids</taxon>
        <taxon>lamiids</taxon>
        <taxon>Gentianales</taxon>
        <taxon>Rubiaceae</taxon>
        <taxon>Cinchonoideae</taxon>
        <taxon>Cinchoneae</taxon>
        <taxon>Cinchona</taxon>
    </lineage>
</organism>
<dbReference type="EMBL" id="JBJUIK010000009">
    <property type="protein sequence ID" value="KAL3518255.1"/>
    <property type="molecule type" value="Genomic_DNA"/>
</dbReference>
<accession>A0ABD2ZFL7</accession>
<evidence type="ECO:0000313" key="2">
    <source>
        <dbReference type="Proteomes" id="UP001630127"/>
    </source>
</evidence>
<reference evidence="1 2" key="1">
    <citation type="submission" date="2024-11" db="EMBL/GenBank/DDBJ databases">
        <title>A near-complete genome assembly of Cinchona calisaya.</title>
        <authorList>
            <person name="Lian D.C."/>
            <person name="Zhao X.W."/>
            <person name="Wei L."/>
        </authorList>
    </citation>
    <scope>NUCLEOTIDE SEQUENCE [LARGE SCALE GENOMIC DNA]</scope>
    <source>
        <tissue evidence="1">Nenye</tissue>
    </source>
</reference>
<dbReference type="PANTHER" id="PTHR33116:SF86">
    <property type="entry name" value="REVERSE TRANSCRIPTASE DOMAIN-CONTAINING PROTEIN"/>
    <property type="match status" value="1"/>
</dbReference>
<comment type="caution">
    <text evidence="1">The sequence shown here is derived from an EMBL/GenBank/DDBJ whole genome shotgun (WGS) entry which is preliminary data.</text>
</comment>
<dbReference type="Proteomes" id="UP001630127">
    <property type="component" value="Unassembled WGS sequence"/>
</dbReference>
<keyword evidence="2" id="KW-1185">Reference proteome</keyword>
<protein>
    <submittedName>
        <fullName evidence="1">Uncharacterized protein</fullName>
    </submittedName>
</protein>
<name>A0ABD2ZFL7_9GENT</name>
<evidence type="ECO:0000313" key="1">
    <source>
        <dbReference type="EMBL" id="KAL3518255.1"/>
    </source>
</evidence>
<dbReference type="AlphaFoldDB" id="A0ABD2ZFL7"/>